<name>A0A9K3LZ50_9STRA</name>
<dbReference type="EMBL" id="JAGRRH010000023">
    <property type="protein sequence ID" value="KAG7344272.1"/>
    <property type="molecule type" value="Genomic_DNA"/>
</dbReference>
<dbReference type="PANTHER" id="PTHR12773">
    <property type="entry name" value="UPF0315 PROTEIN-RELATED"/>
    <property type="match status" value="1"/>
</dbReference>
<dbReference type="Proteomes" id="UP000693970">
    <property type="component" value="Unassembled WGS sequence"/>
</dbReference>
<dbReference type="AlphaFoldDB" id="A0A9K3LZ50"/>
<reference evidence="2" key="2">
    <citation type="submission" date="2021-04" db="EMBL/GenBank/DDBJ databases">
        <authorList>
            <person name="Podell S."/>
        </authorList>
    </citation>
    <scope>NUCLEOTIDE SEQUENCE</scope>
    <source>
        <strain evidence="2">Hildebrandi</strain>
    </source>
</reference>
<keyword evidence="3" id="KW-1185">Reference proteome</keyword>
<reference evidence="2" key="1">
    <citation type="journal article" date="2021" name="Sci. Rep.">
        <title>Diploid genomic architecture of Nitzschia inconspicua, an elite biomass production diatom.</title>
        <authorList>
            <person name="Oliver A."/>
            <person name="Podell S."/>
            <person name="Pinowska A."/>
            <person name="Traller J.C."/>
            <person name="Smith S.R."/>
            <person name="McClure R."/>
            <person name="Beliaev A."/>
            <person name="Bohutskyi P."/>
            <person name="Hill E.A."/>
            <person name="Rabines A."/>
            <person name="Zheng H."/>
            <person name="Allen L.Z."/>
            <person name="Kuo A."/>
            <person name="Grigoriev I.V."/>
            <person name="Allen A.E."/>
            <person name="Hazlebeck D."/>
            <person name="Allen E.E."/>
        </authorList>
    </citation>
    <scope>NUCLEOTIDE SEQUENCE</scope>
    <source>
        <strain evidence="2">Hildebrandi</strain>
    </source>
</reference>
<dbReference type="OrthoDB" id="2187549at2759"/>
<dbReference type="GO" id="GO:0046982">
    <property type="term" value="F:protein heterodimerization activity"/>
    <property type="evidence" value="ECO:0007669"/>
    <property type="project" value="InterPro"/>
</dbReference>
<sequence>MSNNSKAAKGKGYPLKITAVEVKVIQNPNGGGFEGSDLEFVKRLLPTLDWPALVQAANDVGIPTLPPLLTVELSEDASFLQALYHILMNVHLIKGMLTCPVTGREFPVTDGIPNMMLEEDECS</sequence>
<dbReference type="GO" id="GO:0030488">
    <property type="term" value="P:tRNA methylation"/>
    <property type="evidence" value="ECO:0007669"/>
    <property type="project" value="TreeGrafter"/>
</dbReference>
<evidence type="ECO:0000313" key="3">
    <source>
        <dbReference type="Proteomes" id="UP000693970"/>
    </source>
</evidence>
<gene>
    <name evidence="2" type="ORF">IV203_019422</name>
    <name evidence="1" type="ORF">IV203_022280</name>
</gene>
<accession>A0A9K3LZ50</accession>
<dbReference type="GO" id="GO:0070476">
    <property type="term" value="P:rRNA (guanine-N7)-methylation"/>
    <property type="evidence" value="ECO:0007669"/>
    <property type="project" value="TreeGrafter"/>
</dbReference>
<protein>
    <submittedName>
        <fullName evidence="2">Trm112p-like protein</fullName>
    </submittedName>
</protein>
<dbReference type="InterPro" id="IPR039127">
    <property type="entry name" value="Trm112"/>
</dbReference>
<comment type="caution">
    <text evidence="2">The sequence shown here is derived from an EMBL/GenBank/DDBJ whole genome shotgun (WGS) entry which is preliminary data.</text>
</comment>
<dbReference type="EMBL" id="JAGRRH010000004">
    <property type="protein sequence ID" value="KAG7370852.1"/>
    <property type="molecule type" value="Genomic_DNA"/>
</dbReference>
<evidence type="ECO:0000313" key="2">
    <source>
        <dbReference type="EMBL" id="KAG7370852.1"/>
    </source>
</evidence>
<evidence type="ECO:0000313" key="1">
    <source>
        <dbReference type="EMBL" id="KAG7344272.1"/>
    </source>
</evidence>
<organism evidence="2 3">
    <name type="scientific">Nitzschia inconspicua</name>
    <dbReference type="NCBI Taxonomy" id="303405"/>
    <lineage>
        <taxon>Eukaryota</taxon>
        <taxon>Sar</taxon>
        <taxon>Stramenopiles</taxon>
        <taxon>Ochrophyta</taxon>
        <taxon>Bacillariophyta</taxon>
        <taxon>Bacillariophyceae</taxon>
        <taxon>Bacillariophycidae</taxon>
        <taxon>Bacillariales</taxon>
        <taxon>Bacillariaceae</taxon>
        <taxon>Nitzschia</taxon>
    </lineage>
</organism>
<dbReference type="PANTHER" id="PTHR12773:SF0">
    <property type="entry name" value="MULTIFUNCTIONAL METHYLTRANSFERASE SUBUNIT TRM112-LIKE PROTEIN"/>
    <property type="match status" value="1"/>
</dbReference>
<proteinExistence type="predicted"/>